<evidence type="ECO:0000313" key="2">
    <source>
        <dbReference type="Proteomes" id="UP000727907"/>
    </source>
</evidence>
<gene>
    <name evidence="1" type="ORF">KQ910_16295</name>
</gene>
<reference evidence="1 2" key="1">
    <citation type="submission" date="2021-06" db="EMBL/GenBank/DDBJ databases">
        <authorList>
            <person name="Lee D.H."/>
        </authorList>
    </citation>
    <scope>NUCLEOTIDE SEQUENCE [LARGE SCALE GENOMIC DNA]</scope>
    <source>
        <strain evidence="1 2">MMS21-HV4-11</strain>
    </source>
</reference>
<keyword evidence="2" id="KW-1185">Reference proteome</keyword>
<evidence type="ECO:0008006" key="3">
    <source>
        <dbReference type="Google" id="ProtNLM"/>
    </source>
</evidence>
<comment type="caution">
    <text evidence="1">The sequence shown here is derived from an EMBL/GenBank/DDBJ whole genome shotgun (WGS) entry which is preliminary data.</text>
</comment>
<name>A0ABS6ILN9_9HYPH</name>
<dbReference type="RefSeq" id="WP_216962413.1">
    <property type="nucleotide sequence ID" value="NZ_JAHOPB010000001.1"/>
</dbReference>
<evidence type="ECO:0000313" key="1">
    <source>
        <dbReference type="EMBL" id="MBU8875335.1"/>
    </source>
</evidence>
<organism evidence="1 2">
    <name type="scientific">Reyranella humidisoli</name>
    <dbReference type="NCBI Taxonomy" id="2849149"/>
    <lineage>
        <taxon>Bacteria</taxon>
        <taxon>Pseudomonadati</taxon>
        <taxon>Pseudomonadota</taxon>
        <taxon>Alphaproteobacteria</taxon>
        <taxon>Hyphomicrobiales</taxon>
        <taxon>Reyranellaceae</taxon>
        <taxon>Reyranella</taxon>
    </lineage>
</organism>
<sequence>MTPADCFAKLPKLLADDTDLLRRGRWLSVECRVDIGSEPFHLTLKDGSLATLDRGPRLMRSTVFTIRGSDEAWRHHWRRMPEPGWHDLFALTKRGAASMEGDLRPLLQNLQYFKDLLALPRRLPEAN</sequence>
<accession>A0ABS6ILN9</accession>
<protein>
    <recommendedName>
        <fullName evidence="3">SCP2 domain-containing protein</fullName>
    </recommendedName>
</protein>
<dbReference type="Proteomes" id="UP000727907">
    <property type="component" value="Unassembled WGS sequence"/>
</dbReference>
<dbReference type="EMBL" id="JAHOPB010000001">
    <property type="protein sequence ID" value="MBU8875335.1"/>
    <property type="molecule type" value="Genomic_DNA"/>
</dbReference>
<proteinExistence type="predicted"/>